<keyword evidence="9" id="KW-1185">Reference proteome</keyword>
<feature type="region of interest" description="Disordered" evidence="5">
    <location>
        <begin position="135"/>
        <end position="212"/>
    </location>
</feature>
<keyword evidence="1" id="KW-0479">Metal-binding</keyword>
<dbReference type="InterPro" id="IPR013083">
    <property type="entry name" value="Znf_RING/FYVE/PHD"/>
</dbReference>
<comment type="caution">
    <text evidence="8">The sequence shown here is derived from an EMBL/GenBank/DDBJ whole genome shotgun (WGS) entry which is preliminary data.</text>
</comment>
<dbReference type="PROSITE" id="PS00518">
    <property type="entry name" value="ZF_RING_1"/>
    <property type="match status" value="1"/>
</dbReference>
<protein>
    <submittedName>
        <fullName evidence="8">Uncharacterized protein</fullName>
    </submittedName>
</protein>
<dbReference type="Gene3D" id="2.40.100.10">
    <property type="entry name" value="Cyclophilin-like"/>
    <property type="match status" value="1"/>
</dbReference>
<accession>A0AAN8ZYC4</accession>
<sequence>MTVLQNIREFSQDTTASVKTGHQHMSPTKQVVDIDDKVSLKKSDTKGNSVEDLTIRHLDCSKCLKSYDLDSRLPYFLCCEHSVCRHCLMEMTVSESPVCTICKISTNAKSVEESQVNHILRDEIKKRLECKQSKLPTLSKQPSTNTLQKSEIPYSSSKQNYDHNVNLNSSQGKVTQNRYNDKQPNPWNSGKHHDHVEKEMHNPPHIGAKRKAPHESSCLSSGVNPKFYCALCQKWVFNDCAMIEHQRNECNLIEKRDALWEMSGAHVKGARATVETIDNTLREMEVLNVQLEALSLTMQAACKYIEKEKDRVHNMMKNGLATQTQITDAINDLVNKENLPDSLAGLKELEDFSKKGHHWKKTSETFDLTRVYSTTKEILLYSVQVKKLSGIDMTPVLLLDSQMMSEKVLFSHMAIEGRRIFVHSLEAMDDIPQGTPAIPLKSIKACLEPSSSLAFLDIGLKDRHLCRLLVRLVGETQRGRQFLMMCTGEAGPSYRGTRFHRIWNKGLPGESIWGGDYEKGDGSGGASVLKLSQEDMYKLPVARLLPIRAGLVVGSYEIENPGTLFRIYTKNEAVDGKESYSSQNASPYSSYSKEDKVTDASAFGLVEFGLDDFVSGIRDIYVSDLVILSCGVVIET</sequence>
<dbReference type="PROSITE" id="PS50089">
    <property type="entry name" value="ZF_RING_2"/>
    <property type="match status" value="1"/>
</dbReference>
<feature type="domain" description="PPIase cyclophilin-type" evidence="6">
    <location>
        <begin position="455"/>
        <end position="636"/>
    </location>
</feature>
<keyword evidence="2 4" id="KW-0863">Zinc-finger</keyword>
<evidence type="ECO:0000259" key="6">
    <source>
        <dbReference type="PROSITE" id="PS50072"/>
    </source>
</evidence>
<feature type="compositionally biased region" description="Polar residues" evidence="5">
    <location>
        <begin position="135"/>
        <end position="188"/>
    </location>
</feature>
<dbReference type="GO" id="GO:0003755">
    <property type="term" value="F:peptidyl-prolyl cis-trans isomerase activity"/>
    <property type="evidence" value="ECO:0007669"/>
    <property type="project" value="InterPro"/>
</dbReference>
<gene>
    <name evidence="8" type="ORF">SK128_012024</name>
</gene>
<organism evidence="8 9">
    <name type="scientific">Halocaridina rubra</name>
    <name type="common">Hawaiian red shrimp</name>
    <dbReference type="NCBI Taxonomy" id="373956"/>
    <lineage>
        <taxon>Eukaryota</taxon>
        <taxon>Metazoa</taxon>
        <taxon>Ecdysozoa</taxon>
        <taxon>Arthropoda</taxon>
        <taxon>Crustacea</taxon>
        <taxon>Multicrustacea</taxon>
        <taxon>Malacostraca</taxon>
        <taxon>Eumalacostraca</taxon>
        <taxon>Eucarida</taxon>
        <taxon>Decapoda</taxon>
        <taxon>Pleocyemata</taxon>
        <taxon>Caridea</taxon>
        <taxon>Atyoidea</taxon>
        <taxon>Atyidae</taxon>
        <taxon>Halocaridina</taxon>
    </lineage>
</organism>
<dbReference type="EMBL" id="JAXCGZ010013246">
    <property type="protein sequence ID" value="KAK7073161.1"/>
    <property type="molecule type" value="Genomic_DNA"/>
</dbReference>
<evidence type="ECO:0000313" key="8">
    <source>
        <dbReference type="EMBL" id="KAK7073161.1"/>
    </source>
</evidence>
<evidence type="ECO:0000256" key="2">
    <source>
        <dbReference type="ARBA" id="ARBA00022771"/>
    </source>
</evidence>
<feature type="domain" description="RING-type" evidence="7">
    <location>
        <begin position="60"/>
        <end position="103"/>
    </location>
</feature>
<dbReference type="InterPro" id="IPR029000">
    <property type="entry name" value="Cyclophilin-like_dom_sf"/>
</dbReference>
<dbReference type="InterPro" id="IPR002130">
    <property type="entry name" value="Cyclophilin-type_PPIase_dom"/>
</dbReference>
<keyword evidence="3" id="KW-0862">Zinc</keyword>
<reference evidence="8 9" key="1">
    <citation type="submission" date="2023-11" db="EMBL/GenBank/DDBJ databases">
        <title>Halocaridina rubra genome assembly.</title>
        <authorList>
            <person name="Smith C."/>
        </authorList>
    </citation>
    <scope>NUCLEOTIDE SEQUENCE [LARGE SCALE GENOMIC DNA]</scope>
    <source>
        <strain evidence="8">EP-1</strain>
        <tissue evidence="8">Whole</tissue>
    </source>
</reference>
<name>A0AAN8ZYC4_HALRR</name>
<dbReference type="PROSITE" id="PS50072">
    <property type="entry name" value="CSA_PPIASE_2"/>
    <property type="match status" value="1"/>
</dbReference>
<dbReference type="AlphaFoldDB" id="A0AAN8ZYC4"/>
<evidence type="ECO:0000256" key="5">
    <source>
        <dbReference type="SAM" id="MobiDB-lite"/>
    </source>
</evidence>
<evidence type="ECO:0000313" key="9">
    <source>
        <dbReference type="Proteomes" id="UP001381693"/>
    </source>
</evidence>
<dbReference type="Proteomes" id="UP001381693">
    <property type="component" value="Unassembled WGS sequence"/>
</dbReference>
<evidence type="ECO:0000256" key="3">
    <source>
        <dbReference type="ARBA" id="ARBA00022833"/>
    </source>
</evidence>
<evidence type="ECO:0000256" key="1">
    <source>
        <dbReference type="ARBA" id="ARBA00022723"/>
    </source>
</evidence>
<dbReference type="Gene3D" id="3.30.40.10">
    <property type="entry name" value="Zinc/RING finger domain, C3HC4 (zinc finger)"/>
    <property type="match status" value="1"/>
</dbReference>
<proteinExistence type="predicted"/>
<dbReference type="InterPro" id="IPR017907">
    <property type="entry name" value="Znf_RING_CS"/>
</dbReference>
<evidence type="ECO:0000259" key="7">
    <source>
        <dbReference type="PROSITE" id="PS50089"/>
    </source>
</evidence>
<dbReference type="SUPFAM" id="SSF50891">
    <property type="entry name" value="Cyclophilin-like"/>
    <property type="match status" value="1"/>
</dbReference>
<dbReference type="InterPro" id="IPR001841">
    <property type="entry name" value="Znf_RING"/>
</dbReference>
<dbReference type="SUPFAM" id="SSF57850">
    <property type="entry name" value="RING/U-box"/>
    <property type="match status" value="1"/>
</dbReference>
<evidence type="ECO:0000256" key="4">
    <source>
        <dbReference type="PROSITE-ProRule" id="PRU00175"/>
    </source>
</evidence>
<dbReference type="GO" id="GO:0008270">
    <property type="term" value="F:zinc ion binding"/>
    <property type="evidence" value="ECO:0007669"/>
    <property type="project" value="UniProtKB-KW"/>
</dbReference>